<reference evidence="3" key="1">
    <citation type="submission" date="2016-12" db="EMBL/GenBank/DDBJ databases">
        <authorList>
            <person name="Varghese N."/>
            <person name="Submissions S."/>
        </authorList>
    </citation>
    <scope>NUCLEOTIDE SEQUENCE [LARGE SCALE GENOMIC DNA]</scope>
    <source>
        <strain evidence="3">DSM 13020</strain>
    </source>
</reference>
<evidence type="ECO:0000313" key="3">
    <source>
        <dbReference type="Proteomes" id="UP000184207"/>
    </source>
</evidence>
<feature type="transmembrane region" description="Helical" evidence="1">
    <location>
        <begin position="109"/>
        <end position="133"/>
    </location>
</feature>
<dbReference type="RefSeq" id="WP_072758246.1">
    <property type="nucleotide sequence ID" value="NZ_FRDJ01000002.1"/>
</dbReference>
<keyword evidence="1" id="KW-0472">Membrane</keyword>
<dbReference type="EMBL" id="FRDJ01000002">
    <property type="protein sequence ID" value="SHN54778.1"/>
    <property type="molecule type" value="Genomic_DNA"/>
</dbReference>
<accession>A0A1M7S8N3</accession>
<keyword evidence="1" id="KW-1133">Transmembrane helix</keyword>
<organism evidence="2 3">
    <name type="scientific">Fervidobacterium gondwanense DSM 13020</name>
    <dbReference type="NCBI Taxonomy" id="1121883"/>
    <lineage>
        <taxon>Bacteria</taxon>
        <taxon>Thermotogati</taxon>
        <taxon>Thermotogota</taxon>
        <taxon>Thermotogae</taxon>
        <taxon>Thermotogales</taxon>
        <taxon>Fervidobacteriaceae</taxon>
        <taxon>Fervidobacterium</taxon>
    </lineage>
</organism>
<feature type="transmembrane region" description="Helical" evidence="1">
    <location>
        <begin position="42"/>
        <end position="61"/>
    </location>
</feature>
<name>A0A1M7S8N3_FERGO</name>
<evidence type="ECO:0000256" key="1">
    <source>
        <dbReference type="SAM" id="Phobius"/>
    </source>
</evidence>
<keyword evidence="1" id="KW-0812">Transmembrane</keyword>
<dbReference type="AlphaFoldDB" id="A0A1M7S8N3"/>
<dbReference type="OrthoDB" id="49284at2"/>
<protein>
    <submittedName>
        <fullName evidence="2">Uncharacterized protein</fullName>
    </submittedName>
</protein>
<feature type="transmembrane region" description="Helical" evidence="1">
    <location>
        <begin position="73"/>
        <end position="97"/>
    </location>
</feature>
<feature type="transmembrane region" description="Helical" evidence="1">
    <location>
        <begin position="12"/>
        <end position="36"/>
    </location>
</feature>
<keyword evidence="3" id="KW-1185">Reference proteome</keyword>
<sequence>MVGKLNKILTITGLILVWIPVLAPAFFSIVALIQMGRFLFDFLMPAELFLVFLAGAILLLVASIRTKHYVKQIGFGLLSAVILLFGGQGIAVITGLASGEREFGDWVTVLVMVMIFLYIFAVIEIEIFGFYLLRKMNSNSSADTERK</sequence>
<evidence type="ECO:0000313" key="2">
    <source>
        <dbReference type="EMBL" id="SHN54778.1"/>
    </source>
</evidence>
<gene>
    <name evidence="2" type="ORF">SAMN02745226_00654</name>
</gene>
<proteinExistence type="predicted"/>
<dbReference type="Proteomes" id="UP000184207">
    <property type="component" value="Unassembled WGS sequence"/>
</dbReference>